<dbReference type="InterPro" id="IPR022834">
    <property type="entry name" value="AONS_Proteobacteria"/>
</dbReference>
<evidence type="ECO:0000256" key="7">
    <source>
        <dbReference type="ARBA" id="ARBA00022898"/>
    </source>
</evidence>
<feature type="modified residue" description="N6-(pyridoxal phosphate)lysine" evidence="9 10">
    <location>
        <position position="247"/>
    </location>
</feature>
<dbReference type="InterPro" id="IPR001917">
    <property type="entry name" value="Aminotrans_II_pyridoxalP_BS"/>
</dbReference>
<dbReference type="GO" id="GO:0009102">
    <property type="term" value="P:biotin biosynthetic process"/>
    <property type="evidence" value="ECO:0007669"/>
    <property type="project" value="UniProtKB-UniRule"/>
</dbReference>
<feature type="binding site" evidence="9">
    <location>
        <position position="218"/>
    </location>
    <ligand>
        <name>pyridoxal 5'-phosphate</name>
        <dbReference type="ChEBI" id="CHEBI:597326"/>
    </ligand>
</feature>
<name>A0A249W926_VIBPH</name>
<keyword evidence="6 9" id="KW-0093">Biotin biosynthesis</keyword>
<dbReference type="PANTHER" id="PTHR13693">
    <property type="entry name" value="CLASS II AMINOTRANSFERASE/8-AMINO-7-OXONONANOATE SYNTHASE"/>
    <property type="match status" value="1"/>
</dbReference>
<dbReference type="Gene3D" id="3.90.1150.10">
    <property type="entry name" value="Aspartate Aminotransferase, domain 1"/>
    <property type="match status" value="1"/>
</dbReference>
<dbReference type="InterPro" id="IPR004723">
    <property type="entry name" value="AONS_Archaea/Proteobacteria"/>
</dbReference>
<dbReference type="GO" id="GO:0008710">
    <property type="term" value="F:8-amino-7-oxononanoate synthase activity"/>
    <property type="evidence" value="ECO:0007669"/>
    <property type="project" value="UniProtKB-UniRule"/>
</dbReference>
<evidence type="ECO:0000313" key="12">
    <source>
        <dbReference type="EMBL" id="ASZ52581.1"/>
    </source>
</evidence>
<feature type="binding site" evidence="9">
    <location>
        <position position="244"/>
    </location>
    <ligand>
        <name>pyridoxal 5'-phosphate</name>
        <dbReference type="ChEBI" id="CHEBI:597326"/>
    </ligand>
</feature>
<dbReference type="AlphaFoldDB" id="A0A249W926"/>
<dbReference type="PANTHER" id="PTHR13693:SF100">
    <property type="entry name" value="8-AMINO-7-OXONONANOATE SYNTHASE"/>
    <property type="match status" value="1"/>
</dbReference>
<sequence length="395" mass="42802">MLHVQLKTIFSTMPAFKSRIESALSARKAQGLNRSMNVVFAGNQSILEHDGRRYINFSSNDYLGLANDQALVRAWQQGLSVYGSGSGASPMVTGFSAAHSNLEAALTEWLGFERAILFGSGFSANQALLFTLLEKSDVLIQDRLNHASLMEAGALSTAKMKRFKHNDIKHLETLFTNEGNHLVVTEGVFSMDGDCAPLKDIAEVARLRNAWLAVDDAHGIGVLGEAGGGSCELANVKPEILVVTFGKAFGMSGAAILCDQATGDFLTQFARHHVYSTAMPPAQAYALTHAVSMIQEQSWRREKLAELNEVYQTNLSDLDGFVETDTPIKPFVIGDPELALQVSNACRQNGIWVTAIRPPTVPKGTSRLRITLTANHSTEQVKTLSIALKQALGAL</sequence>
<comment type="pathway">
    <text evidence="2 9">Cofactor biosynthesis; biotin biosynthesis.</text>
</comment>
<dbReference type="InterPro" id="IPR015424">
    <property type="entry name" value="PyrdxlP-dep_Trfase"/>
</dbReference>
<feature type="binding site" evidence="9">
    <location>
        <begin position="121"/>
        <end position="122"/>
    </location>
    <ligand>
        <name>pyridoxal 5'-phosphate</name>
        <dbReference type="ChEBI" id="CHEBI:597326"/>
    </ligand>
</feature>
<dbReference type="InterPro" id="IPR050087">
    <property type="entry name" value="AON_synthase_class-II"/>
</dbReference>
<evidence type="ECO:0000256" key="5">
    <source>
        <dbReference type="ARBA" id="ARBA00022679"/>
    </source>
</evidence>
<accession>A0A249W926</accession>
<dbReference type="UniPathway" id="UPA00078"/>
<dbReference type="Gene3D" id="3.40.640.10">
    <property type="entry name" value="Type I PLP-dependent aspartate aminotransferase-like (Major domain)"/>
    <property type="match status" value="1"/>
</dbReference>
<protein>
    <recommendedName>
        <fullName evidence="9">8-amino-7-oxononanoate synthase</fullName>
        <shortName evidence="9">AONS</shortName>
        <ecNumber evidence="9">2.3.1.47</ecNumber>
    </recommendedName>
    <alternativeName>
        <fullName evidence="9">7-keto-8-amino-pelargonic acid synthase</fullName>
        <shortName evidence="9">7-KAP synthase</shortName>
        <shortName evidence="9">KAPA synthase</shortName>
    </alternativeName>
    <alternativeName>
        <fullName evidence="9">8-amino-7-ketopelargonate synthase</fullName>
    </alternativeName>
</protein>
<dbReference type="EC" id="2.3.1.47" evidence="9"/>
<dbReference type="Pfam" id="PF00155">
    <property type="entry name" value="Aminotran_1_2"/>
    <property type="match status" value="1"/>
</dbReference>
<dbReference type="SUPFAM" id="SSF53383">
    <property type="entry name" value="PLP-dependent transferases"/>
    <property type="match status" value="1"/>
</dbReference>
<comment type="subunit">
    <text evidence="4 9">Homodimer.</text>
</comment>
<comment type="catalytic activity">
    <reaction evidence="8 9">
        <text>6-carboxyhexanoyl-[ACP] + L-alanine + H(+) = (8S)-8-amino-7-oxononanoate + holo-[ACP] + CO2</text>
        <dbReference type="Rhea" id="RHEA:42288"/>
        <dbReference type="Rhea" id="RHEA-COMP:9685"/>
        <dbReference type="Rhea" id="RHEA-COMP:9955"/>
        <dbReference type="ChEBI" id="CHEBI:15378"/>
        <dbReference type="ChEBI" id="CHEBI:16526"/>
        <dbReference type="ChEBI" id="CHEBI:57972"/>
        <dbReference type="ChEBI" id="CHEBI:64479"/>
        <dbReference type="ChEBI" id="CHEBI:78846"/>
        <dbReference type="ChEBI" id="CHEBI:149468"/>
        <dbReference type="EC" id="2.3.1.47"/>
    </reaction>
</comment>
<feature type="binding site" evidence="9">
    <location>
        <position position="190"/>
    </location>
    <ligand>
        <name>pyridoxal 5'-phosphate</name>
        <dbReference type="ChEBI" id="CHEBI:597326"/>
    </ligand>
</feature>
<comment type="function">
    <text evidence="9">Catalyzes the decarboxylative condensation of pimeloyl-[acyl-carrier protein] and L-alanine to produce 8-amino-7-oxononanoate (AON), [acyl-carrier protein], and carbon dioxide.</text>
</comment>
<dbReference type="InterPro" id="IPR015422">
    <property type="entry name" value="PyrdxlP-dep_Trfase_small"/>
</dbReference>
<gene>
    <name evidence="9 12" type="primary">bioF</name>
    <name evidence="12" type="ORF">YA91_19425</name>
</gene>
<feature type="binding site" evidence="9">
    <location>
        <position position="34"/>
    </location>
    <ligand>
        <name>substrate</name>
    </ligand>
</feature>
<dbReference type="InterPro" id="IPR004839">
    <property type="entry name" value="Aminotransferase_I/II_large"/>
</dbReference>
<evidence type="ECO:0000256" key="6">
    <source>
        <dbReference type="ARBA" id="ARBA00022756"/>
    </source>
</evidence>
<proteinExistence type="inferred from homology"/>
<evidence type="ECO:0000256" key="8">
    <source>
        <dbReference type="ARBA" id="ARBA00047715"/>
    </source>
</evidence>
<evidence type="ECO:0000256" key="9">
    <source>
        <dbReference type="HAMAP-Rule" id="MF_01693"/>
    </source>
</evidence>
<evidence type="ECO:0000259" key="11">
    <source>
        <dbReference type="Pfam" id="PF00155"/>
    </source>
</evidence>
<keyword evidence="7 9" id="KW-0663">Pyridoxal phosphate</keyword>
<organism evidence="12">
    <name type="scientific">Vibrio parahaemolyticus</name>
    <dbReference type="NCBI Taxonomy" id="670"/>
    <lineage>
        <taxon>Bacteria</taxon>
        <taxon>Pseudomonadati</taxon>
        <taxon>Pseudomonadota</taxon>
        <taxon>Gammaproteobacteria</taxon>
        <taxon>Vibrionales</taxon>
        <taxon>Vibrionaceae</taxon>
        <taxon>Vibrio</taxon>
    </lineage>
</organism>
<dbReference type="PROSITE" id="PS00599">
    <property type="entry name" value="AA_TRANSFER_CLASS_2"/>
    <property type="match status" value="1"/>
</dbReference>
<feature type="domain" description="Aminotransferase class I/classII large" evidence="11">
    <location>
        <begin position="54"/>
        <end position="384"/>
    </location>
</feature>
<feature type="binding site" evidence="9">
    <location>
        <position position="360"/>
    </location>
    <ligand>
        <name>substrate</name>
    </ligand>
</feature>
<feature type="binding site" evidence="9">
    <location>
        <position position="146"/>
    </location>
    <ligand>
        <name>substrate</name>
    </ligand>
</feature>
<evidence type="ECO:0000256" key="10">
    <source>
        <dbReference type="PIRSR" id="PIRSR604723-51"/>
    </source>
</evidence>
<keyword evidence="5 9" id="KW-0808">Transferase</keyword>
<reference evidence="12" key="1">
    <citation type="submission" date="2017-09" db="EMBL/GenBank/DDBJ databases">
        <authorList>
            <person name="Ehlers B."/>
            <person name="Leendertz F.H."/>
        </authorList>
    </citation>
    <scope>NUCLEOTIDE SEQUENCE</scope>
    <source>
        <strain evidence="12">MAVP-26</strain>
    </source>
</reference>
<evidence type="ECO:0000256" key="1">
    <source>
        <dbReference type="ARBA" id="ARBA00001933"/>
    </source>
</evidence>
<dbReference type="InterPro" id="IPR015421">
    <property type="entry name" value="PyrdxlP-dep_Trfase_major"/>
</dbReference>
<dbReference type="GO" id="GO:0030170">
    <property type="term" value="F:pyridoxal phosphate binding"/>
    <property type="evidence" value="ECO:0007669"/>
    <property type="project" value="UniProtKB-UniRule"/>
</dbReference>
<dbReference type="HAMAP" id="MF_01693">
    <property type="entry name" value="BioF_aminotrans_2"/>
    <property type="match status" value="1"/>
</dbReference>
<evidence type="ECO:0000256" key="2">
    <source>
        <dbReference type="ARBA" id="ARBA00004746"/>
    </source>
</evidence>
<evidence type="ECO:0000256" key="4">
    <source>
        <dbReference type="ARBA" id="ARBA00011738"/>
    </source>
</evidence>
<comment type="similarity">
    <text evidence="3 9">Belongs to the class-II pyridoxal-phosphate-dependent aminotransferase family. BioF subfamily.</text>
</comment>
<dbReference type="EMBL" id="CP023248">
    <property type="protein sequence ID" value="ASZ52581.1"/>
    <property type="molecule type" value="Genomic_DNA"/>
</dbReference>
<dbReference type="NCBIfam" id="TIGR00858">
    <property type="entry name" value="bioF"/>
    <property type="match status" value="1"/>
</dbReference>
<evidence type="ECO:0000256" key="3">
    <source>
        <dbReference type="ARBA" id="ARBA00010008"/>
    </source>
</evidence>
<dbReference type="CDD" id="cd06454">
    <property type="entry name" value="KBL_like"/>
    <property type="match status" value="1"/>
</dbReference>
<comment type="cofactor">
    <cofactor evidence="1 9 10">
        <name>pyridoxal 5'-phosphate</name>
        <dbReference type="ChEBI" id="CHEBI:597326"/>
    </cofactor>
</comment>